<dbReference type="PANTHER" id="PTHR43047:SF72">
    <property type="entry name" value="OSMOSENSING HISTIDINE PROTEIN KINASE SLN1"/>
    <property type="match status" value="1"/>
</dbReference>
<evidence type="ECO:0000259" key="8">
    <source>
        <dbReference type="PROSITE" id="PS50109"/>
    </source>
</evidence>
<dbReference type="EC" id="2.7.13.3" evidence="2"/>
<dbReference type="SUPFAM" id="SSF52172">
    <property type="entry name" value="CheY-like"/>
    <property type="match status" value="1"/>
</dbReference>
<dbReference type="Proteomes" id="UP000029385">
    <property type="component" value="Unassembled WGS sequence"/>
</dbReference>
<dbReference type="Gene3D" id="2.130.10.10">
    <property type="entry name" value="YVTN repeat-like/Quinoprotein amine dehydrogenase"/>
    <property type="match status" value="1"/>
</dbReference>
<evidence type="ECO:0000256" key="7">
    <source>
        <dbReference type="PROSITE-ProRule" id="PRU00169"/>
    </source>
</evidence>
<reference evidence="10 11" key="1">
    <citation type="submission" date="2013-09" db="EMBL/GenBank/DDBJ databases">
        <title>Genome sequencing of Arenimonas oryziterrae.</title>
        <authorList>
            <person name="Chen F."/>
            <person name="Wang G."/>
        </authorList>
    </citation>
    <scope>NUCLEOTIDE SEQUENCE [LARGE SCALE GENOMIC DNA]</scope>
    <source>
        <strain evidence="10 11">YC6267</strain>
    </source>
</reference>
<dbReference type="Pfam" id="PF02518">
    <property type="entry name" value="HATPase_c"/>
    <property type="match status" value="1"/>
</dbReference>
<dbReference type="CDD" id="cd17546">
    <property type="entry name" value="REC_hyHK_CKI1_RcsC-like"/>
    <property type="match status" value="1"/>
</dbReference>
<feature type="modified residue" description="4-aspartylphosphate" evidence="7">
    <location>
        <position position="578"/>
    </location>
</feature>
<keyword evidence="11" id="KW-1185">Reference proteome</keyword>
<accession>A0A091ATE7</accession>
<dbReference type="InterPro" id="IPR036097">
    <property type="entry name" value="HisK_dim/P_sf"/>
</dbReference>
<sequence length="644" mass="69705">MAFVPPDTVWLHRMAALEGYRWDGEKLQRFRQLTSEQGLPAVASGGIAVDRNGALWLTTLRGLLRYDPVAGRLRQFGVRDGLPSQEFEPIAPLMTPGGLGLASSAEGLVIFDPARIRGAGIAPKLSIDAISLRRQDTVLNLPANQGLVTLGPEDRDLRVNARLLSFVDPKAHRYRFWLHGYDRDWVNVDERGERVFSRLDPGDYRLEVVAANAEGLWSSPRGFRLVVNPPWWRTTPAIAAALMIVVMGLGLTARAYQSRLRERHEASLHEQRRQFAEQGSEAKSRFLATLGHEIRTPMTGVLGMSELLLGGELDGAQRHRVLAIQRAGQHLLRLVNDALDLARIESGKLTLQDEPFDLHVLLDEVAALLRPLAEVKRLTFALQRGPGTPRVVRGDAGRVRQILLNLGTNAIKFTDHGEVAVRSAPSASEGLVLEVSDTGPGMSAEQQARLFRRFEQAEGASTARRYGGSGLGLAISQELAAAMGGRIEAQSLPGLGATFRVVLPLAAAPASELAGRDLPTAQAPLSPLRLLVVEDDTTVAEVIVGLLTSLGHEVTHAPQALSALAQVQESRYDLAFVDLDLPGLDGFELARLMQAQGHALPLVALTARADAHAEPLARAAGMLGFVRKPVTGDILTGAIKEAMV</sequence>
<dbReference type="InterPro" id="IPR011123">
    <property type="entry name" value="Y_Y_Y"/>
</dbReference>
<dbReference type="AlphaFoldDB" id="A0A091ATE7"/>
<evidence type="ECO:0000256" key="3">
    <source>
        <dbReference type="ARBA" id="ARBA00022553"/>
    </source>
</evidence>
<feature type="domain" description="Response regulatory" evidence="9">
    <location>
        <begin position="529"/>
        <end position="643"/>
    </location>
</feature>
<dbReference type="GO" id="GO:0000155">
    <property type="term" value="F:phosphorelay sensor kinase activity"/>
    <property type="evidence" value="ECO:0007669"/>
    <property type="project" value="InterPro"/>
</dbReference>
<dbReference type="InterPro" id="IPR036890">
    <property type="entry name" value="HATPase_C_sf"/>
</dbReference>
<evidence type="ECO:0000256" key="4">
    <source>
        <dbReference type="ARBA" id="ARBA00022679"/>
    </source>
</evidence>
<dbReference type="eggNOG" id="COG3292">
    <property type="taxonomic scope" value="Bacteria"/>
</dbReference>
<feature type="domain" description="Histidine kinase" evidence="8">
    <location>
        <begin position="289"/>
        <end position="507"/>
    </location>
</feature>
<dbReference type="InterPro" id="IPR013783">
    <property type="entry name" value="Ig-like_fold"/>
</dbReference>
<dbReference type="PRINTS" id="PR00344">
    <property type="entry name" value="BCTRLSENSOR"/>
</dbReference>
<comment type="caution">
    <text evidence="10">The sequence shown here is derived from an EMBL/GenBank/DDBJ whole genome shotgun (WGS) entry which is preliminary data.</text>
</comment>
<evidence type="ECO:0000313" key="10">
    <source>
        <dbReference type="EMBL" id="KFN43443.1"/>
    </source>
</evidence>
<dbReference type="SUPFAM" id="SSF47384">
    <property type="entry name" value="Homodimeric domain of signal transducing histidine kinase"/>
    <property type="match status" value="1"/>
</dbReference>
<dbReference type="SUPFAM" id="SSF55874">
    <property type="entry name" value="ATPase domain of HSP90 chaperone/DNA topoisomerase II/histidine kinase"/>
    <property type="match status" value="1"/>
</dbReference>
<keyword evidence="3 7" id="KW-0597">Phosphoprotein</keyword>
<dbReference type="Pfam" id="PF00512">
    <property type="entry name" value="HisKA"/>
    <property type="match status" value="1"/>
</dbReference>
<organism evidence="10 11">
    <name type="scientific">Arenimonas oryziterrae DSM 21050 = YC6267</name>
    <dbReference type="NCBI Taxonomy" id="1121015"/>
    <lineage>
        <taxon>Bacteria</taxon>
        <taxon>Pseudomonadati</taxon>
        <taxon>Pseudomonadota</taxon>
        <taxon>Gammaproteobacteria</taxon>
        <taxon>Lysobacterales</taxon>
        <taxon>Lysobacteraceae</taxon>
        <taxon>Arenimonas</taxon>
    </lineage>
</organism>
<dbReference type="Pfam" id="PF00072">
    <property type="entry name" value="Response_reg"/>
    <property type="match status" value="1"/>
</dbReference>
<proteinExistence type="predicted"/>
<dbReference type="InterPro" id="IPR011006">
    <property type="entry name" value="CheY-like_superfamily"/>
</dbReference>
<dbReference type="GO" id="GO:0009927">
    <property type="term" value="F:histidine phosphotransfer kinase activity"/>
    <property type="evidence" value="ECO:0007669"/>
    <property type="project" value="TreeGrafter"/>
</dbReference>
<gene>
    <name evidence="10" type="ORF">N789_09210</name>
</gene>
<dbReference type="Gene3D" id="2.60.40.10">
    <property type="entry name" value="Immunoglobulins"/>
    <property type="match status" value="1"/>
</dbReference>
<dbReference type="EMBL" id="AVCI01000005">
    <property type="protein sequence ID" value="KFN43443.1"/>
    <property type="molecule type" value="Genomic_DNA"/>
</dbReference>
<evidence type="ECO:0000256" key="2">
    <source>
        <dbReference type="ARBA" id="ARBA00012438"/>
    </source>
</evidence>
<dbReference type="PANTHER" id="PTHR43047">
    <property type="entry name" value="TWO-COMPONENT HISTIDINE PROTEIN KINASE"/>
    <property type="match status" value="1"/>
</dbReference>
<dbReference type="CDD" id="cd00082">
    <property type="entry name" value="HisKA"/>
    <property type="match status" value="1"/>
</dbReference>
<dbReference type="InterPro" id="IPR003661">
    <property type="entry name" value="HisK_dim/P_dom"/>
</dbReference>
<dbReference type="InterPro" id="IPR001789">
    <property type="entry name" value="Sig_transdc_resp-reg_receiver"/>
</dbReference>
<dbReference type="FunFam" id="3.30.565.10:FF:000010">
    <property type="entry name" value="Sensor histidine kinase RcsC"/>
    <property type="match status" value="1"/>
</dbReference>
<keyword evidence="5" id="KW-0418">Kinase</keyword>
<dbReference type="STRING" id="1121015.GCA_000420545_00657"/>
<evidence type="ECO:0000256" key="5">
    <source>
        <dbReference type="ARBA" id="ARBA00022777"/>
    </source>
</evidence>
<dbReference type="Gene3D" id="1.10.287.130">
    <property type="match status" value="1"/>
</dbReference>
<dbReference type="InterPro" id="IPR015943">
    <property type="entry name" value="WD40/YVTN_repeat-like_dom_sf"/>
</dbReference>
<evidence type="ECO:0000313" key="11">
    <source>
        <dbReference type="Proteomes" id="UP000029385"/>
    </source>
</evidence>
<dbReference type="InterPro" id="IPR004358">
    <property type="entry name" value="Sig_transdc_His_kin-like_C"/>
</dbReference>
<dbReference type="Gene3D" id="3.40.50.2300">
    <property type="match status" value="1"/>
</dbReference>
<dbReference type="CDD" id="cd16922">
    <property type="entry name" value="HATPase_EvgS-ArcB-TorS-like"/>
    <property type="match status" value="1"/>
</dbReference>
<dbReference type="SMART" id="SM00448">
    <property type="entry name" value="REC"/>
    <property type="match status" value="1"/>
</dbReference>
<evidence type="ECO:0000256" key="1">
    <source>
        <dbReference type="ARBA" id="ARBA00000085"/>
    </source>
</evidence>
<dbReference type="Pfam" id="PF07495">
    <property type="entry name" value="Y_Y_Y"/>
    <property type="match status" value="1"/>
</dbReference>
<evidence type="ECO:0000259" key="9">
    <source>
        <dbReference type="PROSITE" id="PS50110"/>
    </source>
</evidence>
<dbReference type="SMART" id="SM00387">
    <property type="entry name" value="HATPase_c"/>
    <property type="match status" value="1"/>
</dbReference>
<dbReference type="PROSITE" id="PS50109">
    <property type="entry name" value="HIS_KIN"/>
    <property type="match status" value="1"/>
</dbReference>
<keyword evidence="6" id="KW-0902">Two-component regulatory system</keyword>
<dbReference type="eggNOG" id="COG2205">
    <property type="taxonomic scope" value="Bacteria"/>
</dbReference>
<dbReference type="Gene3D" id="3.30.565.10">
    <property type="entry name" value="Histidine kinase-like ATPase, C-terminal domain"/>
    <property type="match status" value="1"/>
</dbReference>
<dbReference type="SMART" id="SM00388">
    <property type="entry name" value="HisKA"/>
    <property type="match status" value="1"/>
</dbReference>
<dbReference type="InterPro" id="IPR003594">
    <property type="entry name" value="HATPase_dom"/>
</dbReference>
<evidence type="ECO:0000256" key="6">
    <source>
        <dbReference type="ARBA" id="ARBA00023012"/>
    </source>
</evidence>
<dbReference type="PATRIC" id="fig|1121015.4.peg.1333"/>
<name>A0A091ATE7_9GAMM</name>
<protein>
    <recommendedName>
        <fullName evidence="2">histidine kinase</fullName>
        <ecNumber evidence="2">2.7.13.3</ecNumber>
    </recommendedName>
</protein>
<dbReference type="InterPro" id="IPR005467">
    <property type="entry name" value="His_kinase_dom"/>
</dbReference>
<dbReference type="PROSITE" id="PS50110">
    <property type="entry name" value="RESPONSE_REGULATORY"/>
    <property type="match status" value="1"/>
</dbReference>
<comment type="catalytic activity">
    <reaction evidence="1">
        <text>ATP + protein L-histidine = ADP + protein N-phospho-L-histidine.</text>
        <dbReference type="EC" id="2.7.13.3"/>
    </reaction>
</comment>
<dbReference type="GO" id="GO:0005886">
    <property type="term" value="C:plasma membrane"/>
    <property type="evidence" value="ECO:0007669"/>
    <property type="project" value="TreeGrafter"/>
</dbReference>
<keyword evidence="4" id="KW-0808">Transferase</keyword>